<dbReference type="Pfam" id="PF12850">
    <property type="entry name" value="Metallophos_2"/>
    <property type="match status" value="1"/>
</dbReference>
<sequence length="269" mass="29127">MKNPPGTSPWSANAIALLVRPVFSPVYDVRYRDRAAFLPFAETLVVSDLHVGRAEASDVAFPLGERSDLRDRLSALVEAFDPAEVVFAGDVLHRFDTATTAAESGLDELVGVCRNAGVKPILVRGNHDTVLESAWDGKVFDQYVIAESPSVVVCHGHAAPAAESEVESSATSETDASLYVIGHVHPAITIEGRRRPCYLYGESVYRGSDVLILPAFTRLAAGVPVNGMDADDTRSPLVSDVDDFRPIVYDEDADDTLSFPPLGEFRRLL</sequence>
<reference evidence="2 3" key="1">
    <citation type="submission" date="2018-12" db="EMBL/GenBank/DDBJ databases">
        <title>Genome analysis provides insights into bioremediation potentialities of Halogeometricum borinquense strain N11.</title>
        <authorList>
            <person name="Najjari A."/>
            <person name="Youssef N."/>
            <person name="Fhoula I."/>
            <person name="Ben Dhia O."/>
            <person name="Mahjoubi M."/>
            <person name="Ouzari H.I."/>
            <person name="Cherif A."/>
        </authorList>
    </citation>
    <scope>NUCLEOTIDE SEQUENCE [LARGE SCALE GENOMIC DNA]</scope>
    <source>
        <strain evidence="2 3">N11</strain>
    </source>
</reference>
<dbReference type="InterPro" id="IPR029052">
    <property type="entry name" value="Metallo-depent_PP-like"/>
</dbReference>
<dbReference type="InterPro" id="IPR024654">
    <property type="entry name" value="Calcineurin-like_PHP_lpxH"/>
</dbReference>
<evidence type="ECO:0000259" key="1">
    <source>
        <dbReference type="Pfam" id="PF12850"/>
    </source>
</evidence>
<dbReference type="Proteomes" id="UP000294028">
    <property type="component" value="Unassembled WGS sequence"/>
</dbReference>
<dbReference type="AlphaFoldDB" id="A0A482TM98"/>
<dbReference type="SUPFAM" id="SSF56300">
    <property type="entry name" value="Metallo-dependent phosphatases"/>
    <property type="match status" value="1"/>
</dbReference>
<comment type="caution">
    <text evidence="2">The sequence shown here is derived from an EMBL/GenBank/DDBJ whole genome shotgun (WGS) entry which is preliminary data.</text>
</comment>
<evidence type="ECO:0000313" key="2">
    <source>
        <dbReference type="EMBL" id="RYJ13119.1"/>
    </source>
</evidence>
<dbReference type="PANTHER" id="PTHR39323">
    <property type="entry name" value="BLR1149 PROTEIN"/>
    <property type="match status" value="1"/>
</dbReference>
<proteinExistence type="predicted"/>
<dbReference type="InterPro" id="IPR024173">
    <property type="entry name" value="Pesterase_MJ0037-like"/>
</dbReference>
<organism evidence="2 3">
    <name type="scientific">Halogeometricum borinquense</name>
    <dbReference type="NCBI Taxonomy" id="60847"/>
    <lineage>
        <taxon>Archaea</taxon>
        <taxon>Methanobacteriati</taxon>
        <taxon>Methanobacteriota</taxon>
        <taxon>Stenosarchaea group</taxon>
        <taxon>Halobacteria</taxon>
        <taxon>Halobacteriales</taxon>
        <taxon>Haloferacaceae</taxon>
        <taxon>Halogeometricum</taxon>
    </lineage>
</organism>
<evidence type="ECO:0000313" key="3">
    <source>
        <dbReference type="Proteomes" id="UP000294028"/>
    </source>
</evidence>
<dbReference type="EMBL" id="RZHH01000002">
    <property type="protein sequence ID" value="RYJ13119.1"/>
    <property type="molecule type" value="Genomic_DNA"/>
</dbReference>
<protein>
    <submittedName>
        <fullName evidence="2">Metallophosphoesterase</fullName>
    </submittedName>
</protein>
<gene>
    <name evidence="2" type="ORF">ELS19_03455</name>
</gene>
<dbReference type="Gene3D" id="3.60.21.10">
    <property type="match status" value="1"/>
</dbReference>
<accession>A0A482TM98</accession>
<name>A0A482TM98_9EURY</name>
<dbReference type="PANTHER" id="PTHR39323:SF1">
    <property type="entry name" value="BLR1149 PROTEIN"/>
    <property type="match status" value="1"/>
</dbReference>
<feature type="domain" description="Calcineurin-like phosphoesterase" evidence="1">
    <location>
        <begin position="44"/>
        <end position="187"/>
    </location>
</feature>
<dbReference type="PIRSF" id="PIRSF000887">
    <property type="entry name" value="Pesterase_MJ0037"/>
    <property type="match status" value="1"/>
</dbReference>